<dbReference type="InterPro" id="IPR035906">
    <property type="entry name" value="MetI-like_sf"/>
</dbReference>
<evidence type="ECO:0000256" key="4">
    <source>
        <dbReference type="ARBA" id="ARBA00022692"/>
    </source>
</evidence>
<dbReference type="AlphaFoldDB" id="A0A7X0VXC8"/>
<sequence length="296" mass="33168">MRKKQLDDWLVAGVSYAAVGLFALVCVVPILYVISYSVMNYSDYLANPFRLLPKRLDFGAYRQLLHFDLFYSGYKVTLLITLAGTTLTLLLLLLSAYPLTKTRLKGRNAVLSFIVFTMFFNGGLIPNYLLVKWVGIYDTVWALILPGVISVFNLLLMMTFIKTTVPEALEEAAIVDGANELHVLFRVILPLSLPALATFAIFSAVGYWNSYFAATLYISDRSLWPLQVVLRELVVENNMGMLGSSAQLQQMMAQTRSQPFTLKMATIVVTTLPILVVYPFLQRFFVKGMLLGSVKG</sequence>
<keyword evidence="5 7" id="KW-1133">Transmembrane helix</keyword>
<dbReference type="Pfam" id="PF00528">
    <property type="entry name" value="BPD_transp_1"/>
    <property type="match status" value="1"/>
</dbReference>
<comment type="subcellular location">
    <subcellularLocation>
        <location evidence="1 7">Cell membrane</location>
        <topology evidence="1 7">Multi-pass membrane protein</topology>
    </subcellularLocation>
</comment>
<feature type="domain" description="ABC transmembrane type-1" evidence="8">
    <location>
        <begin position="74"/>
        <end position="281"/>
    </location>
</feature>
<evidence type="ECO:0000256" key="7">
    <source>
        <dbReference type="RuleBase" id="RU363032"/>
    </source>
</evidence>
<dbReference type="Gene3D" id="1.10.3720.10">
    <property type="entry name" value="MetI-like"/>
    <property type="match status" value="1"/>
</dbReference>
<feature type="transmembrane region" description="Helical" evidence="7">
    <location>
        <begin position="9"/>
        <end position="34"/>
    </location>
</feature>
<protein>
    <submittedName>
        <fullName evidence="9">Carbohydrate ABC transporter permease</fullName>
    </submittedName>
</protein>
<reference evidence="9 10" key="1">
    <citation type="submission" date="2020-08" db="EMBL/GenBank/DDBJ databases">
        <title>Cohnella phylogeny.</title>
        <authorList>
            <person name="Dunlap C."/>
        </authorList>
    </citation>
    <scope>NUCLEOTIDE SEQUENCE [LARGE SCALE GENOMIC DNA]</scope>
    <source>
        <strain evidence="9 10">CBP 2801</strain>
    </source>
</reference>
<feature type="transmembrane region" description="Helical" evidence="7">
    <location>
        <begin position="141"/>
        <end position="162"/>
    </location>
</feature>
<organism evidence="9 10">
    <name type="scientific">Cohnella zeiphila</name>
    <dbReference type="NCBI Taxonomy" id="2761120"/>
    <lineage>
        <taxon>Bacteria</taxon>
        <taxon>Bacillati</taxon>
        <taxon>Bacillota</taxon>
        <taxon>Bacilli</taxon>
        <taxon>Bacillales</taxon>
        <taxon>Paenibacillaceae</taxon>
        <taxon>Cohnella</taxon>
    </lineage>
</organism>
<keyword evidence="2 7" id="KW-0813">Transport</keyword>
<evidence type="ECO:0000256" key="1">
    <source>
        <dbReference type="ARBA" id="ARBA00004651"/>
    </source>
</evidence>
<evidence type="ECO:0000313" key="10">
    <source>
        <dbReference type="Proteomes" id="UP000564644"/>
    </source>
</evidence>
<keyword evidence="6 7" id="KW-0472">Membrane</keyword>
<dbReference type="GO" id="GO:0005886">
    <property type="term" value="C:plasma membrane"/>
    <property type="evidence" value="ECO:0007669"/>
    <property type="project" value="UniProtKB-SubCell"/>
</dbReference>
<dbReference type="RefSeq" id="WP_185131124.1">
    <property type="nucleotide sequence ID" value="NZ_JACJVO010000027.1"/>
</dbReference>
<evidence type="ECO:0000259" key="8">
    <source>
        <dbReference type="PROSITE" id="PS50928"/>
    </source>
</evidence>
<accession>A0A7X0VXC8</accession>
<feature type="transmembrane region" description="Helical" evidence="7">
    <location>
        <begin position="183"/>
        <end position="208"/>
    </location>
</feature>
<dbReference type="Proteomes" id="UP000564644">
    <property type="component" value="Unassembled WGS sequence"/>
</dbReference>
<comment type="similarity">
    <text evidence="7">Belongs to the binding-protein-dependent transport system permease family.</text>
</comment>
<gene>
    <name evidence="9" type="ORF">H7C18_21305</name>
</gene>
<dbReference type="InterPro" id="IPR000515">
    <property type="entry name" value="MetI-like"/>
</dbReference>
<dbReference type="CDD" id="cd06261">
    <property type="entry name" value="TM_PBP2"/>
    <property type="match status" value="1"/>
</dbReference>
<evidence type="ECO:0000256" key="3">
    <source>
        <dbReference type="ARBA" id="ARBA00022475"/>
    </source>
</evidence>
<dbReference type="EMBL" id="JACJVO010000027">
    <property type="protein sequence ID" value="MBB6733465.1"/>
    <property type="molecule type" value="Genomic_DNA"/>
</dbReference>
<dbReference type="PANTHER" id="PTHR43744">
    <property type="entry name" value="ABC TRANSPORTER PERMEASE PROTEIN MG189-RELATED-RELATED"/>
    <property type="match status" value="1"/>
</dbReference>
<feature type="transmembrane region" description="Helical" evidence="7">
    <location>
        <begin position="76"/>
        <end position="97"/>
    </location>
</feature>
<keyword evidence="3" id="KW-1003">Cell membrane</keyword>
<dbReference type="PANTHER" id="PTHR43744:SF9">
    <property type="entry name" value="POLYGALACTURONAN_RHAMNOGALACTURONAN TRANSPORT SYSTEM PERMEASE PROTEIN YTCP"/>
    <property type="match status" value="1"/>
</dbReference>
<dbReference type="PROSITE" id="PS50928">
    <property type="entry name" value="ABC_TM1"/>
    <property type="match status" value="1"/>
</dbReference>
<name>A0A7X0VXC8_9BACL</name>
<dbReference type="SUPFAM" id="SSF161098">
    <property type="entry name" value="MetI-like"/>
    <property type="match status" value="1"/>
</dbReference>
<feature type="transmembrane region" description="Helical" evidence="7">
    <location>
        <begin position="260"/>
        <end position="281"/>
    </location>
</feature>
<dbReference type="GO" id="GO:0055085">
    <property type="term" value="P:transmembrane transport"/>
    <property type="evidence" value="ECO:0007669"/>
    <property type="project" value="InterPro"/>
</dbReference>
<evidence type="ECO:0000256" key="6">
    <source>
        <dbReference type="ARBA" id="ARBA00023136"/>
    </source>
</evidence>
<proteinExistence type="inferred from homology"/>
<feature type="transmembrane region" description="Helical" evidence="7">
    <location>
        <begin position="109"/>
        <end position="129"/>
    </location>
</feature>
<comment type="caution">
    <text evidence="9">The sequence shown here is derived from an EMBL/GenBank/DDBJ whole genome shotgun (WGS) entry which is preliminary data.</text>
</comment>
<evidence type="ECO:0000256" key="5">
    <source>
        <dbReference type="ARBA" id="ARBA00022989"/>
    </source>
</evidence>
<evidence type="ECO:0000256" key="2">
    <source>
        <dbReference type="ARBA" id="ARBA00022448"/>
    </source>
</evidence>
<evidence type="ECO:0000313" key="9">
    <source>
        <dbReference type="EMBL" id="MBB6733465.1"/>
    </source>
</evidence>
<keyword evidence="10" id="KW-1185">Reference proteome</keyword>
<keyword evidence="4 7" id="KW-0812">Transmembrane</keyword>